<sequence>MSILPTLGTRNLAERCRHDIRVLRPQKPPSSKTGLISINIEAFKKCIQLHLASSCLSQTSLETSTEDWRKSIIAALDTYAPLKSIKISSQQKPWTTPEIRKVMVQRDKAYKSATQSGISSVIERFRAQRGRVCNVLNIAKNNYYTHK</sequence>
<protein>
    <submittedName>
        <fullName evidence="1">Uncharacterized protein</fullName>
    </submittedName>
</protein>
<comment type="caution">
    <text evidence="1">The sequence shown here is derived from an EMBL/GenBank/DDBJ whole genome shotgun (WGS) entry which is preliminary data.</text>
</comment>
<accession>A0A232EWL4</accession>
<evidence type="ECO:0000313" key="1">
    <source>
        <dbReference type="EMBL" id="OXU22734.1"/>
    </source>
</evidence>
<name>A0A232EWL4_9HYME</name>
<dbReference type="Proteomes" id="UP000215335">
    <property type="component" value="Unassembled WGS sequence"/>
</dbReference>
<organism evidence="1 2">
    <name type="scientific">Trichomalopsis sarcophagae</name>
    <dbReference type="NCBI Taxonomy" id="543379"/>
    <lineage>
        <taxon>Eukaryota</taxon>
        <taxon>Metazoa</taxon>
        <taxon>Ecdysozoa</taxon>
        <taxon>Arthropoda</taxon>
        <taxon>Hexapoda</taxon>
        <taxon>Insecta</taxon>
        <taxon>Pterygota</taxon>
        <taxon>Neoptera</taxon>
        <taxon>Endopterygota</taxon>
        <taxon>Hymenoptera</taxon>
        <taxon>Apocrita</taxon>
        <taxon>Proctotrupomorpha</taxon>
        <taxon>Chalcidoidea</taxon>
        <taxon>Pteromalidae</taxon>
        <taxon>Pteromalinae</taxon>
        <taxon>Trichomalopsis</taxon>
    </lineage>
</organism>
<evidence type="ECO:0000313" key="2">
    <source>
        <dbReference type="Proteomes" id="UP000215335"/>
    </source>
</evidence>
<dbReference type="EMBL" id="NNAY01001848">
    <property type="protein sequence ID" value="OXU22734.1"/>
    <property type="molecule type" value="Genomic_DNA"/>
</dbReference>
<keyword evidence="2" id="KW-1185">Reference proteome</keyword>
<dbReference type="AlphaFoldDB" id="A0A232EWL4"/>
<proteinExistence type="predicted"/>
<reference evidence="1 2" key="1">
    <citation type="journal article" date="2017" name="Curr. Biol.">
        <title>The Evolution of Venom by Co-option of Single-Copy Genes.</title>
        <authorList>
            <person name="Martinson E.O."/>
            <person name="Mrinalini"/>
            <person name="Kelkar Y.D."/>
            <person name="Chang C.H."/>
            <person name="Werren J.H."/>
        </authorList>
    </citation>
    <scope>NUCLEOTIDE SEQUENCE [LARGE SCALE GENOMIC DNA]</scope>
    <source>
        <strain evidence="1 2">Alberta</strain>
        <tissue evidence="1">Whole body</tissue>
    </source>
</reference>
<gene>
    <name evidence="1" type="ORF">TSAR_006995</name>
</gene>